<dbReference type="Pfam" id="PF03747">
    <property type="entry name" value="ADP_ribosyl_GH"/>
    <property type="match status" value="1"/>
</dbReference>
<keyword evidence="1" id="KW-0479">Metal-binding</keyword>
<dbReference type="GeneID" id="54299185"/>
<dbReference type="InterPro" id="IPR005502">
    <property type="entry name" value="Ribosyl_crysJ1"/>
</dbReference>
<feature type="binding site" evidence="1">
    <location>
        <position position="149"/>
    </location>
    <ligand>
        <name>Mg(2+)</name>
        <dbReference type="ChEBI" id="CHEBI:18420"/>
        <label>1</label>
    </ligand>
</feature>
<reference evidence="2" key="1">
    <citation type="journal article" date="2020" name="Stud. Mycol.">
        <title>101 Dothideomycetes genomes: a test case for predicting lifestyles and emergence of pathogens.</title>
        <authorList>
            <person name="Haridas S."/>
            <person name="Albert R."/>
            <person name="Binder M."/>
            <person name="Bloem J."/>
            <person name="Labutti K."/>
            <person name="Salamov A."/>
            <person name="Andreopoulos B."/>
            <person name="Baker S."/>
            <person name="Barry K."/>
            <person name="Bills G."/>
            <person name="Bluhm B."/>
            <person name="Cannon C."/>
            <person name="Castanera R."/>
            <person name="Culley D."/>
            <person name="Daum C."/>
            <person name="Ezra D."/>
            <person name="Gonzalez J."/>
            <person name="Henrissat B."/>
            <person name="Kuo A."/>
            <person name="Liang C."/>
            <person name="Lipzen A."/>
            <person name="Lutzoni F."/>
            <person name="Magnuson J."/>
            <person name="Mondo S."/>
            <person name="Nolan M."/>
            <person name="Ohm R."/>
            <person name="Pangilinan J."/>
            <person name="Park H.-J."/>
            <person name="Ramirez L."/>
            <person name="Alfaro M."/>
            <person name="Sun H."/>
            <person name="Tritt A."/>
            <person name="Yoshinaga Y."/>
            <person name="Zwiers L.-H."/>
            <person name="Turgeon B."/>
            <person name="Goodwin S."/>
            <person name="Spatafora J."/>
            <person name="Crous P."/>
            <person name="Grigoriev I."/>
        </authorList>
    </citation>
    <scope>NUCLEOTIDE SEQUENCE</scope>
    <source>
        <strain evidence="2">CBS 121167</strain>
    </source>
</reference>
<sequence>MRDWRDKLLLGSWAVDLSCLVNPHDTNNRLAFLFCKLVRSALAASPDGAFEPCSPPPCKLDKFWLATDFAEKVSAVDSQTWSDGSWGDFSMLLERLRPYRDLEAWRAKPLSSLKDTDFALDAVEVVLWCFFSTDTLKEGAKTVERFHGDPGAVSALYGALSGAFYGYSAIPSEWVDAIPAHSGLDDAIIGICSLRDKQLEM</sequence>
<dbReference type="Gene3D" id="1.10.4080.10">
    <property type="entry name" value="ADP-ribosylation/Crystallin J1"/>
    <property type="match status" value="1"/>
</dbReference>
<dbReference type="OrthoDB" id="2021138at2759"/>
<comment type="cofactor">
    <cofactor evidence="1">
        <name>Mg(2+)</name>
        <dbReference type="ChEBI" id="CHEBI:18420"/>
    </cofactor>
    <text evidence="1">Binds 2 magnesium ions per subunit.</text>
</comment>
<dbReference type="GO" id="GO:0046872">
    <property type="term" value="F:metal ion binding"/>
    <property type="evidence" value="ECO:0007669"/>
    <property type="project" value="UniProtKB-KW"/>
</dbReference>
<dbReference type="AlphaFoldDB" id="A0A6A6AVU4"/>
<evidence type="ECO:0000313" key="2">
    <source>
        <dbReference type="EMBL" id="KAF2135348.1"/>
    </source>
</evidence>
<dbReference type="Proteomes" id="UP000799438">
    <property type="component" value="Unassembled WGS sequence"/>
</dbReference>
<dbReference type="RefSeq" id="XP_033391066.1">
    <property type="nucleotide sequence ID" value="XM_033541688.1"/>
</dbReference>
<evidence type="ECO:0008006" key="4">
    <source>
        <dbReference type="Google" id="ProtNLM"/>
    </source>
</evidence>
<proteinExistence type="predicted"/>
<keyword evidence="3" id="KW-1185">Reference proteome</keyword>
<name>A0A6A6AVU4_9PEZI</name>
<evidence type="ECO:0000256" key="1">
    <source>
        <dbReference type="PIRSR" id="PIRSR605502-1"/>
    </source>
</evidence>
<accession>A0A6A6AVU4</accession>
<organism evidence="2 3">
    <name type="scientific">Aplosporella prunicola CBS 121167</name>
    <dbReference type="NCBI Taxonomy" id="1176127"/>
    <lineage>
        <taxon>Eukaryota</taxon>
        <taxon>Fungi</taxon>
        <taxon>Dikarya</taxon>
        <taxon>Ascomycota</taxon>
        <taxon>Pezizomycotina</taxon>
        <taxon>Dothideomycetes</taxon>
        <taxon>Dothideomycetes incertae sedis</taxon>
        <taxon>Botryosphaeriales</taxon>
        <taxon>Aplosporellaceae</taxon>
        <taxon>Aplosporella</taxon>
    </lineage>
</organism>
<protein>
    <recommendedName>
        <fullName evidence="4">ADP-ribosylglycohydrolase</fullName>
    </recommendedName>
</protein>
<dbReference type="SUPFAM" id="SSF101478">
    <property type="entry name" value="ADP-ribosylglycohydrolase"/>
    <property type="match status" value="1"/>
</dbReference>
<dbReference type="EMBL" id="ML995596">
    <property type="protein sequence ID" value="KAF2135348.1"/>
    <property type="molecule type" value="Genomic_DNA"/>
</dbReference>
<dbReference type="InterPro" id="IPR036705">
    <property type="entry name" value="Ribosyl_crysJ1_sf"/>
</dbReference>
<evidence type="ECO:0000313" key="3">
    <source>
        <dbReference type="Proteomes" id="UP000799438"/>
    </source>
</evidence>
<gene>
    <name evidence="2" type="ORF">K452DRAFT_29433</name>
</gene>
<keyword evidence="1" id="KW-0460">Magnesium</keyword>